<dbReference type="Proteomes" id="UP000828941">
    <property type="component" value="Chromosome 6"/>
</dbReference>
<dbReference type="EMBL" id="CM039431">
    <property type="protein sequence ID" value="KAI4338319.1"/>
    <property type="molecule type" value="Genomic_DNA"/>
</dbReference>
<reference evidence="1 2" key="1">
    <citation type="journal article" date="2022" name="DNA Res.">
        <title>Chromosomal-level genome assembly of the orchid tree Bauhinia variegata (Leguminosae; Cercidoideae) supports the allotetraploid origin hypothesis of Bauhinia.</title>
        <authorList>
            <person name="Zhong Y."/>
            <person name="Chen Y."/>
            <person name="Zheng D."/>
            <person name="Pang J."/>
            <person name="Liu Y."/>
            <person name="Luo S."/>
            <person name="Meng S."/>
            <person name="Qian L."/>
            <person name="Wei D."/>
            <person name="Dai S."/>
            <person name="Zhou R."/>
        </authorList>
    </citation>
    <scope>NUCLEOTIDE SEQUENCE [LARGE SCALE GENOMIC DNA]</scope>
    <source>
        <strain evidence="1">BV-YZ2020</strain>
    </source>
</reference>
<name>A0ACB9NSE9_BAUVA</name>
<organism evidence="1 2">
    <name type="scientific">Bauhinia variegata</name>
    <name type="common">Purple orchid tree</name>
    <name type="synonym">Phanera variegata</name>
    <dbReference type="NCBI Taxonomy" id="167791"/>
    <lineage>
        <taxon>Eukaryota</taxon>
        <taxon>Viridiplantae</taxon>
        <taxon>Streptophyta</taxon>
        <taxon>Embryophyta</taxon>
        <taxon>Tracheophyta</taxon>
        <taxon>Spermatophyta</taxon>
        <taxon>Magnoliopsida</taxon>
        <taxon>eudicotyledons</taxon>
        <taxon>Gunneridae</taxon>
        <taxon>Pentapetalae</taxon>
        <taxon>rosids</taxon>
        <taxon>fabids</taxon>
        <taxon>Fabales</taxon>
        <taxon>Fabaceae</taxon>
        <taxon>Cercidoideae</taxon>
        <taxon>Cercideae</taxon>
        <taxon>Bauhiniinae</taxon>
        <taxon>Bauhinia</taxon>
    </lineage>
</organism>
<gene>
    <name evidence="1" type="ORF">L6164_016659</name>
</gene>
<evidence type="ECO:0000313" key="2">
    <source>
        <dbReference type="Proteomes" id="UP000828941"/>
    </source>
</evidence>
<accession>A0ACB9NSE9</accession>
<sequence>MGSTNIRDILTSFSPSLDLFAISTGDGRVKIWDTLKGQVQTEFADITSTDATTIYDRSLKGHLSMDYTCMKWLSLERKKKRKHRSSFLVLGTGSGDVLALDVAAGQLNWRFSDCHPGGVRAISSSANGSCVYTAGADGMVCRIDSLSGNLLEKFKASTKAISSISISSDGKTLATAAAQLKIFNCSDNKKIQKFSGHPGLVRCMVFTEDGKYVLSSGVGERYVAFWRINGAKKQSASCVLSMEHPAVFLDSRCVDSGGPDEAGLCVLAISEVGVCYIWFGNDIEELRNAKPTKITLSLEDVSFRNYKGALPAIYAAKLQGTEKPATGKVFLVYGLLVKPSFQQILVHSGTDIKLNISHDGILLPMSQSLIKSKKGANAKKLTALDRANAEDALLPNPKVFDSLEKQEAFQNSLDAIVVVDDSVRSCKAESTEDEEMVLDETDVICIEDRLKSLGILNSENDLVSNVKLHSTLLKGIDLDAAVPMKKIRATILSMVPSEAYKLLEVLVAAWQSRSCNGKNALPWIHSILASHGHYVMCQESVTHMLDCLSKICNSRGAAVQPLLQLSGRLQLVTTQINKASQNKSHSVIVNDHQMEGSEDEDEDLHEEGDDASGISSDDDES</sequence>
<evidence type="ECO:0000313" key="1">
    <source>
        <dbReference type="EMBL" id="KAI4338319.1"/>
    </source>
</evidence>
<protein>
    <submittedName>
        <fullName evidence="1">Uncharacterized protein</fullName>
    </submittedName>
</protein>
<proteinExistence type="predicted"/>
<comment type="caution">
    <text evidence="1">The sequence shown here is derived from an EMBL/GenBank/DDBJ whole genome shotgun (WGS) entry which is preliminary data.</text>
</comment>
<keyword evidence="2" id="KW-1185">Reference proteome</keyword>